<keyword evidence="2" id="KW-1185">Reference proteome</keyword>
<comment type="caution">
    <text evidence="1">The sequence shown here is derived from an EMBL/GenBank/DDBJ whole genome shotgun (WGS) entry which is preliminary data.</text>
</comment>
<proteinExistence type="predicted"/>
<gene>
    <name evidence="1" type="ORF">ALEPTO_LOCUS2214</name>
</gene>
<dbReference type="AlphaFoldDB" id="A0A9N8W819"/>
<dbReference type="Proteomes" id="UP000789508">
    <property type="component" value="Unassembled WGS sequence"/>
</dbReference>
<sequence length="39" mass="4397">EKHAATFDYFFAADALLRDGDKRPILKTHHIAVLMGLTI</sequence>
<dbReference type="EMBL" id="CAJVPS010000308">
    <property type="protein sequence ID" value="CAG8475372.1"/>
    <property type="molecule type" value="Genomic_DNA"/>
</dbReference>
<organism evidence="1 2">
    <name type="scientific">Ambispora leptoticha</name>
    <dbReference type="NCBI Taxonomy" id="144679"/>
    <lineage>
        <taxon>Eukaryota</taxon>
        <taxon>Fungi</taxon>
        <taxon>Fungi incertae sedis</taxon>
        <taxon>Mucoromycota</taxon>
        <taxon>Glomeromycotina</taxon>
        <taxon>Glomeromycetes</taxon>
        <taxon>Archaeosporales</taxon>
        <taxon>Ambisporaceae</taxon>
        <taxon>Ambispora</taxon>
    </lineage>
</organism>
<feature type="non-terminal residue" evidence="1">
    <location>
        <position position="1"/>
    </location>
</feature>
<evidence type="ECO:0000313" key="2">
    <source>
        <dbReference type="Proteomes" id="UP000789508"/>
    </source>
</evidence>
<name>A0A9N8W819_9GLOM</name>
<evidence type="ECO:0000313" key="1">
    <source>
        <dbReference type="EMBL" id="CAG8475372.1"/>
    </source>
</evidence>
<accession>A0A9N8W819</accession>
<protein>
    <submittedName>
        <fullName evidence="1">4643_t:CDS:1</fullName>
    </submittedName>
</protein>
<reference evidence="1" key="1">
    <citation type="submission" date="2021-06" db="EMBL/GenBank/DDBJ databases">
        <authorList>
            <person name="Kallberg Y."/>
            <person name="Tangrot J."/>
            <person name="Rosling A."/>
        </authorList>
    </citation>
    <scope>NUCLEOTIDE SEQUENCE</scope>
    <source>
        <strain evidence="1">FL130A</strain>
    </source>
</reference>